<dbReference type="InterPro" id="IPR011010">
    <property type="entry name" value="DNA_brk_join_enz"/>
</dbReference>
<dbReference type="InterPro" id="IPR050090">
    <property type="entry name" value="Tyrosine_recombinase_XerCD"/>
</dbReference>
<sequence>MASFSKLPSGKWRAQVEREGKRRSASFSTKREATDWANQQEYAILNAEFIASSQSLADVFNRYASEVSPLRKGERWEIVRLAKLGRDPIGAIAIGEVAPSDFADWRDRRLQEVQPASVAREMNLLSAVMTVAHKEWGLLKSNPVSDVRKPRTPAPRDRIVTDSELKALALSAGADLSHARARVFHAFLFAIETAMRAGEIVGLTWEHIDLSRRVAHLPDTKNGHPRDVPLSSEAVRLLEVLPRVDPVFGLQSAQLDALWRKLRDGATVSGLRFHDSRRTATTRLARKLDVLELAKMTGHRDLAILLNTYYKQDAAAVAQKLD</sequence>
<dbReference type="InterPro" id="IPR013762">
    <property type="entry name" value="Integrase-like_cat_sf"/>
</dbReference>
<keyword evidence="3" id="KW-0233">DNA recombination</keyword>
<dbReference type="InterPro" id="IPR002104">
    <property type="entry name" value="Integrase_catalytic"/>
</dbReference>
<dbReference type="PANTHER" id="PTHR30349">
    <property type="entry name" value="PHAGE INTEGRASE-RELATED"/>
    <property type="match status" value="1"/>
</dbReference>
<dbReference type="Gene3D" id="1.10.443.10">
    <property type="entry name" value="Intergrase catalytic core"/>
    <property type="match status" value="1"/>
</dbReference>
<dbReference type="SUPFAM" id="SSF56349">
    <property type="entry name" value="DNA breaking-rejoining enzymes"/>
    <property type="match status" value="1"/>
</dbReference>
<dbReference type="OrthoDB" id="6388170at2"/>
<keyword evidence="2" id="KW-0238">DNA-binding</keyword>
<dbReference type="RefSeq" id="WP_085850320.1">
    <property type="nucleotide sequence ID" value="NZ_FNZV01000027.1"/>
</dbReference>
<dbReference type="InterPro" id="IPR010998">
    <property type="entry name" value="Integrase_recombinase_N"/>
</dbReference>
<dbReference type="GO" id="GO:0006310">
    <property type="term" value="P:DNA recombination"/>
    <property type="evidence" value="ECO:0007669"/>
    <property type="project" value="UniProtKB-KW"/>
</dbReference>
<feature type="domain" description="Tyr recombinase" evidence="5">
    <location>
        <begin position="155"/>
        <end position="322"/>
    </location>
</feature>
<evidence type="ECO:0000313" key="6">
    <source>
        <dbReference type="EMBL" id="SLN60652.1"/>
    </source>
</evidence>
<dbReference type="PANTHER" id="PTHR30349:SF94">
    <property type="entry name" value="INTEGRASE_RECOMBINASE HI_1414-RELATED"/>
    <property type="match status" value="1"/>
</dbReference>
<dbReference type="Gene3D" id="1.10.150.130">
    <property type="match status" value="1"/>
</dbReference>
<gene>
    <name evidence="6" type="ORF">PAM7971_03117</name>
</gene>
<dbReference type="EMBL" id="FWFW01000012">
    <property type="protein sequence ID" value="SLN60652.1"/>
    <property type="molecule type" value="Genomic_DNA"/>
</dbReference>
<feature type="region of interest" description="Disordered" evidence="4">
    <location>
        <begin position="1"/>
        <end position="32"/>
    </location>
</feature>
<keyword evidence="1" id="KW-0229">DNA integration</keyword>
<dbReference type="GO" id="GO:0015074">
    <property type="term" value="P:DNA integration"/>
    <property type="evidence" value="ECO:0007669"/>
    <property type="project" value="UniProtKB-KW"/>
</dbReference>
<dbReference type="Proteomes" id="UP000193307">
    <property type="component" value="Unassembled WGS sequence"/>
</dbReference>
<protein>
    <submittedName>
        <fullName evidence="6">Site-specific tyrosine recombinase XerC</fullName>
    </submittedName>
</protein>
<evidence type="ECO:0000256" key="4">
    <source>
        <dbReference type="SAM" id="MobiDB-lite"/>
    </source>
</evidence>
<organism evidence="6 7">
    <name type="scientific">Pacificibacter marinus</name>
    <dbReference type="NCBI Taxonomy" id="658057"/>
    <lineage>
        <taxon>Bacteria</taxon>
        <taxon>Pseudomonadati</taxon>
        <taxon>Pseudomonadota</taxon>
        <taxon>Alphaproteobacteria</taxon>
        <taxon>Rhodobacterales</taxon>
        <taxon>Roseobacteraceae</taxon>
        <taxon>Pacificibacter</taxon>
    </lineage>
</organism>
<dbReference type="PROSITE" id="PS51898">
    <property type="entry name" value="TYR_RECOMBINASE"/>
    <property type="match status" value="1"/>
</dbReference>
<dbReference type="AlphaFoldDB" id="A0A1Y5THT5"/>
<evidence type="ECO:0000256" key="2">
    <source>
        <dbReference type="ARBA" id="ARBA00023125"/>
    </source>
</evidence>
<evidence type="ECO:0000313" key="7">
    <source>
        <dbReference type="Proteomes" id="UP000193307"/>
    </source>
</evidence>
<evidence type="ECO:0000256" key="1">
    <source>
        <dbReference type="ARBA" id="ARBA00022908"/>
    </source>
</evidence>
<keyword evidence="7" id="KW-1185">Reference proteome</keyword>
<dbReference type="Pfam" id="PF00589">
    <property type="entry name" value="Phage_integrase"/>
    <property type="match status" value="1"/>
</dbReference>
<proteinExistence type="predicted"/>
<dbReference type="CDD" id="cd00796">
    <property type="entry name" value="INT_Rci_Hp1_C"/>
    <property type="match status" value="1"/>
</dbReference>
<evidence type="ECO:0000256" key="3">
    <source>
        <dbReference type="ARBA" id="ARBA00023172"/>
    </source>
</evidence>
<name>A0A1Y5THT5_9RHOB</name>
<accession>A0A1Y5THT5</accession>
<dbReference type="GO" id="GO:0003677">
    <property type="term" value="F:DNA binding"/>
    <property type="evidence" value="ECO:0007669"/>
    <property type="project" value="UniProtKB-KW"/>
</dbReference>
<evidence type="ECO:0000259" key="5">
    <source>
        <dbReference type="PROSITE" id="PS51898"/>
    </source>
</evidence>
<reference evidence="6 7" key="1">
    <citation type="submission" date="2017-03" db="EMBL/GenBank/DDBJ databases">
        <authorList>
            <person name="Afonso C.L."/>
            <person name="Miller P.J."/>
            <person name="Scott M.A."/>
            <person name="Spackman E."/>
            <person name="Goraichik I."/>
            <person name="Dimitrov K.M."/>
            <person name="Suarez D.L."/>
            <person name="Swayne D.E."/>
        </authorList>
    </citation>
    <scope>NUCLEOTIDE SEQUENCE [LARGE SCALE GENOMIC DNA]</scope>
    <source>
        <strain evidence="6 7">CECT 7971</strain>
    </source>
</reference>